<evidence type="ECO:0000313" key="2">
    <source>
        <dbReference type="EMBL" id="PQB07569.1"/>
    </source>
</evidence>
<organism evidence="2 3">
    <name type="scientific">Polaribacter filamentus</name>
    <dbReference type="NCBI Taxonomy" id="53483"/>
    <lineage>
        <taxon>Bacteria</taxon>
        <taxon>Pseudomonadati</taxon>
        <taxon>Bacteroidota</taxon>
        <taxon>Flavobacteriia</taxon>
        <taxon>Flavobacteriales</taxon>
        <taxon>Flavobacteriaceae</taxon>
    </lineage>
</organism>
<name>A0A2S7KY36_9FLAO</name>
<dbReference type="Proteomes" id="UP000239522">
    <property type="component" value="Unassembled WGS sequence"/>
</dbReference>
<dbReference type="EMBL" id="MQUA01000013">
    <property type="protein sequence ID" value="PQB07569.1"/>
    <property type="molecule type" value="Genomic_DNA"/>
</dbReference>
<accession>A0A2S7KY36</accession>
<evidence type="ECO:0000313" key="3">
    <source>
        <dbReference type="Proteomes" id="UP000239522"/>
    </source>
</evidence>
<protein>
    <submittedName>
        <fullName evidence="2">Uncharacterized protein</fullName>
    </submittedName>
</protein>
<feature type="chain" id="PRO_5015398138" evidence="1">
    <location>
        <begin position="20"/>
        <end position="144"/>
    </location>
</feature>
<keyword evidence="3" id="KW-1185">Reference proteome</keyword>
<feature type="signal peptide" evidence="1">
    <location>
        <begin position="1"/>
        <end position="19"/>
    </location>
</feature>
<gene>
    <name evidence="2" type="ORF">BST83_10660</name>
</gene>
<keyword evidence="1" id="KW-0732">Signal</keyword>
<reference evidence="2 3" key="1">
    <citation type="submission" date="2016-11" db="EMBL/GenBank/DDBJ databases">
        <title>Trade-off between light-utilization and light-protection in marine flavobacteria.</title>
        <authorList>
            <person name="Kumagai Y."/>
        </authorList>
    </citation>
    <scope>NUCLEOTIDE SEQUENCE [LARGE SCALE GENOMIC DNA]</scope>
    <source>
        <strain evidence="2 3">ATCC 700397</strain>
    </source>
</reference>
<sequence>MKKILLSAALIAASFTGIAQVGVGTTTPAGALDIVSTTSGLVMPRVANTSAVVNPNGGAIENGTMVYDLSANCVKFYANGAWTGCIQFSAVPPPTSQVSSDGAGGFYTFLSHNLGADTSLDPHTPVKGLNGDYYQWGKMHLTLT</sequence>
<proteinExistence type="predicted"/>
<evidence type="ECO:0000256" key="1">
    <source>
        <dbReference type="SAM" id="SignalP"/>
    </source>
</evidence>
<comment type="caution">
    <text evidence="2">The sequence shown here is derived from an EMBL/GenBank/DDBJ whole genome shotgun (WGS) entry which is preliminary data.</text>
</comment>
<dbReference type="AlphaFoldDB" id="A0A2S7KY36"/>